<feature type="domain" description="PASTA" evidence="17">
    <location>
        <begin position="357"/>
        <end position="422"/>
    </location>
</feature>
<dbReference type="PROSITE" id="PS50011">
    <property type="entry name" value="PROTEIN_KINASE_DOM"/>
    <property type="match status" value="1"/>
</dbReference>
<feature type="domain" description="PASTA" evidence="17">
    <location>
        <begin position="493"/>
        <end position="563"/>
    </location>
</feature>
<dbReference type="RefSeq" id="WP_144848948.1">
    <property type="nucleotide sequence ID" value="NZ_VNJI01000020.1"/>
</dbReference>
<dbReference type="Pfam" id="PF03793">
    <property type="entry name" value="PASTA"/>
    <property type="match status" value="3"/>
</dbReference>
<dbReference type="Gene3D" id="1.10.510.10">
    <property type="entry name" value="Transferase(Phosphotransferase) domain 1"/>
    <property type="match status" value="1"/>
</dbReference>
<dbReference type="SMART" id="SM00220">
    <property type="entry name" value="S_TKc"/>
    <property type="match status" value="1"/>
</dbReference>
<keyword evidence="15" id="KW-0472">Membrane</keyword>
<dbReference type="AlphaFoldDB" id="A0A559K9D9"/>
<dbReference type="FunFam" id="3.30.200.20:FF:000035">
    <property type="entry name" value="Serine/threonine protein kinase Stk1"/>
    <property type="match status" value="1"/>
</dbReference>
<evidence type="ECO:0000256" key="11">
    <source>
        <dbReference type="ARBA" id="ARBA00060432"/>
    </source>
</evidence>
<feature type="domain" description="PASTA" evidence="17">
    <location>
        <begin position="423"/>
        <end position="492"/>
    </location>
</feature>
<feature type="compositionally biased region" description="Gly residues" evidence="14">
    <location>
        <begin position="716"/>
        <end position="729"/>
    </location>
</feature>
<keyword evidence="15" id="KW-0812">Transmembrane</keyword>
<keyword evidence="6 18" id="KW-0418">Kinase</keyword>
<dbReference type="GO" id="GO:0004674">
    <property type="term" value="F:protein serine/threonine kinase activity"/>
    <property type="evidence" value="ECO:0007669"/>
    <property type="project" value="UniProtKB-KW"/>
</dbReference>
<dbReference type="Gene3D" id="3.30.200.20">
    <property type="entry name" value="Phosphorylase Kinase, domain 1"/>
    <property type="match status" value="1"/>
</dbReference>
<comment type="catalytic activity">
    <reaction evidence="10">
        <text>L-seryl-[protein] + ATP = O-phospho-L-seryl-[protein] + ADP + H(+)</text>
        <dbReference type="Rhea" id="RHEA:17989"/>
        <dbReference type="Rhea" id="RHEA-COMP:9863"/>
        <dbReference type="Rhea" id="RHEA-COMP:11604"/>
        <dbReference type="ChEBI" id="CHEBI:15378"/>
        <dbReference type="ChEBI" id="CHEBI:29999"/>
        <dbReference type="ChEBI" id="CHEBI:30616"/>
        <dbReference type="ChEBI" id="CHEBI:83421"/>
        <dbReference type="ChEBI" id="CHEBI:456216"/>
        <dbReference type="EC" id="2.7.11.1"/>
    </reaction>
</comment>
<dbReference type="Proteomes" id="UP000317036">
    <property type="component" value="Unassembled WGS sequence"/>
</dbReference>
<dbReference type="GO" id="GO:0005524">
    <property type="term" value="F:ATP binding"/>
    <property type="evidence" value="ECO:0007669"/>
    <property type="project" value="UniProtKB-UniRule"/>
</dbReference>
<dbReference type="InterPro" id="IPR008271">
    <property type="entry name" value="Ser/Thr_kinase_AS"/>
</dbReference>
<keyword evidence="8" id="KW-0735">Signal-anchor</keyword>
<dbReference type="GO" id="GO:0071224">
    <property type="term" value="P:cellular response to peptidoglycan"/>
    <property type="evidence" value="ECO:0007669"/>
    <property type="project" value="UniProtKB-ARBA"/>
</dbReference>
<keyword evidence="4" id="KW-0808">Transferase</keyword>
<dbReference type="PROSITE" id="PS00107">
    <property type="entry name" value="PROTEIN_KINASE_ATP"/>
    <property type="match status" value="1"/>
</dbReference>
<proteinExistence type="predicted"/>
<dbReference type="EMBL" id="VNJI01000020">
    <property type="protein sequence ID" value="TVY08748.1"/>
    <property type="molecule type" value="Genomic_DNA"/>
</dbReference>
<dbReference type="GO" id="GO:0009847">
    <property type="term" value="P:spore germination"/>
    <property type="evidence" value="ECO:0007669"/>
    <property type="project" value="UniProtKB-ARBA"/>
</dbReference>
<evidence type="ECO:0000256" key="9">
    <source>
        <dbReference type="ARBA" id="ARBA00047899"/>
    </source>
</evidence>
<dbReference type="CDD" id="cd06577">
    <property type="entry name" value="PASTA_pknB"/>
    <property type="match status" value="3"/>
</dbReference>
<feature type="region of interest" description="Disordered" evidence="14">
    <location>
        <begin position="305"/>
        <end position="324"/>
    </location>
</feature>
<dbReference type="FunFam" id="1.10.510.10:FF:000021">
    <property type="entry name" value="Serine/threonine protein kinase"/>
    <property type="match status" value="1"/>
</dbReference>
<evidence type="ECO:0000256" key="14">
    <source>
        <dbReference type="SAM" id="MobiDB-lite"/>
    </source>
</evidence>
<dbReference type="PANTHER" id="PTHR43289">
    <property type="entry name" value="MITOGEN-ACTIVATED PROTEIN KINASE KINASE KINASE 20-RELATED"/>
    <property type="match status" value="1"/>
</dbReference>
<comment type="subcellular location">
    <subcellularLocation>
        <location evidence="11">Spore membrane</location>
        <topology evidence="11">Single-pass type II membrane protein</topology>
    </subcellularLocation>
</comment>
<comment type="caution">
    <text evidence="18">The sequence shown here is derived from an EMBL/GenBank/DDBJ whole genome shotgun (WGS) entry which is preliminary data.</text>
</comment>
<dbReference type="GO" id="GO:0007165">
    <property type="term" value="P:signal transduction"/>
    <property type="evidence" value="ECO:0007669"/>
    <property type="project" value="UniProtKB-ARBA"/>
</dbReference>
<dbReference type="Gene3D" id="3.30.10.20">
    <property type="match status" value="3"/>
</dbReference>
<evidence type="ECO:0000256" key="6">
    <source>
        <dbReference type="ARBA" id="ARBA00022777"/>
    </source>
</evidence>
<keyword evidence="3" id="KW-0309">Germination</keyword>
<dbReference type="CDD" id="cd14014">
    <property type="entry name" value="STKc_PknB_like"/>
    <property type="match status" value="1"/>
</dbReference>
<evidence type="ECO:0000256" key="1">
    <source>
        <dbReference type="ARBA" id="ARBA00012513"/>
    </source>
</evidence>
<evidence type="ECO:0000256" key="10">
    <source>
        <dbReference type="ARBA" id="ARBA00048679"/>
    </source>
</evidence>
<feature type="compositionally biased region" description="Acidic residues" evidence="14">
    <location>
        <begin position="310"/>
        <end position="320"/>
    </location>
</feature>
<feature type="binding site" evidence="13">
    <location>
        <position position="39"/>
    </location>
    <ligand>
        <name>ATP</name>
        <dbReference type="ChEBI" id="CHEBI:30616"/>
    </ligand>
</feature>
<evidence type="ECO:0000256" key="4">
    <source>
        <dbReference type="ARBA" id="ARBA00022679"/>
    </source>
</evidence>
<dbReference type="SUPFAM" id="SSF56112">
    <property type="entry name" value="Protein kinase-like (PK-like)"/>
    <property type="match status" value="1"/>
</dbReference>
<dbReference type="InterPro" id="IPR005543">
    <property type="entry name" value="PASTA_dom"/>
</dbReference>
<keyword evidence="5 13" id="KW-0547">Nucleotide-binding</keyword>
<accession>A0A559K9D9</accession>
<feature type="transmembrane region" description="Helical" evidence="15">
    <location>
        <begin position="332"/>
        <end position="352"/>
    </location>
</feature>
<feature type="domain" description="Protein kinase" evidence="16">
    <location>
        <begin position="10"/>
        <end position="270"/>
    </location>
</feature>
<dbReference type="EC" id="2.7.11.1" evidence="1"/>
<evidence type="ECO:0000259" key="17">
    <source>
        <dbReference type="PROSITE" id="PS51178"/>
    </source>
</evidence>
<evidence type="ECO:0000256" key="13">
    <source>
        <dbReference type="PROSITE-ProRule" id="PRU10141"/>
    </source>
</evidence>
<evidence type="ECO:0000256" key="5">
    <source>
        <dbReference type="ARBA" id="ARBA00022741"/>
    </source>
</evidence>
<evidence type="ECO:0000256" key="8">
    <source>
        <dbReference type="ARBA" id="ARBA00022968"/>
    </source>
</evidence>
<evidence type="ECO:0000256" key="7">
    <source>
        <dbReference type="ARBA" id="ARBA00022840"/>
    </source>
</evidence>
<keyword evidence="15" id="KW-1133">Transmembrane helix</keyword>
<keyword evidence="7 13" id="KW-0067">ATP-binding</keyword>
<gene>
    <name evidence="18" type="primary">pknB</name>
    <name evidence="18" type="ORF">FPZ49_16985</name>
</gene>
<evidence type="ECO:0000259" key="16">
    <source>
        <dbReference type="PROSITE" id="PS50011"/>
    </source>
</evidence>
<dbReference type="SMART" id="SM00740">
    <property type="entry name" value="PASTA"/>
    <property type="match status" value="3"/>
</dbReference>
<evidence type="ECO:0000256" key="3">
    <source>
        <dbReference type="ARBA" id="ARBA00022544"/>
    </source>
</evidence>
<feature type="region of interest" description="Disordered" evidence="14">
    <location>
        <begin position="653"/>
        <end position="729"/>
    </location>
</feature>
<dbReference type="OrthoDB" id="9788659at2"/>
<evidence type="ECO:0000256" key="2">
    <source>
        <dbReference type="ARBA" id="ARBA00022527"/>
    </source>
</evidence>
<sequence>MIGRQLGGRYEIIERVGGGGMAIVYKGLDILLHRHIAVKVLRQQYVHDEEFIQRFRREAQAAASLSHPNVVSIYDVGQEEDVHYIVMEYIEGTTLNDLIKEKAPLQVEEAIHIAGQICDALDHAHHNQIIHRDIKPHNILIGKNGRVKVTDFGIARAVTSSTITQTGSVVGSVHYFSPEHAKGTPTGEQSDLYSLGIVMYQMLTGRLPFLGESPISVALKHLQEDVEEPRKVNPLIPQSVENIILRAMRKSTSERYRSAKEMLSDLESCLLPNRRNEPKVSFVDDDELDEERTRVMPALRPGQFAAAEAGDSDEEPEEEQPEKKKNRWVKPLIWAIVLIVLLGGMWYAVGWAKTQMTVPEATVPKVVNLPLAEAEQKLKDVGLDSEVSYEPSKDVPKDTVIRQSQSDIKVKLPSKIKLYVSQGPEKQKMPDVVKKKLTEAKLALTNLGIKPENISVEQKFMDVEPDTVMTQTPLANDDIDAATATVKLVVSKGKETIPMPNLVGKTEAEAKNTILVSSLKLAKDGINYEASYKVSKGRVIKQFPYEPNDSVSPGAEISLTVSSGLPDEAGPMKVPVQVKPAREGKASTIKIILTDAAYENYEYQTMNNVTKPENVDVNLVVSPEKKAVIQIKVDNNIGDIMTVTYQDYLAQKSGKPITPGTPSTPGGSTPTPTPSPTPSPGQVTPTPPPATTGGGTKPPVTPASGGAGGSQTPAGSPGGATPGTGGRSG</sequence>
<dbReference type="InterPro" id="IPR011009">
    <property type="entry name" value="Kinase-like_dom_sf"/>
</dbReference>
<reference evidence="18 19" key="1">
    <citation type="submission" date="2019-07" db="EMBL/GenBank/DDBJ databases">
        <authorList>
            <person name="Kim J."/>
        </authorList>
    </citation>
    <scope>NUCLEOTIDE SEQUENCE [LARGE SCALE GENOMIC DNA]</scope>
    <source>
        <strain evidence="18 19">JC52</strain>
    </source>
</reference>
<name>A0A559K9D9_9BACL</name>
<organism evidence="18 19">
    <name type="scientific">Paenibacillus cremeus</name>
    <dbReference type="NCBI Taxonomy" id="2163881"/>
    <lineage>
        <taxon>Bacteria</taxon>
        <taxon>Bacillati</taxon>
        <taxon>Bacillota</taxon>
        <taxon>Bacilli</taxon>
        <taxon>Bacillales</taxon>
        <taxon>Paenibacillaceae</taxon>
        <taxon>Paenibacillus</taxon>
    </lineage>
</organism>
<keyword evidence="2" id="KW-0723">Serine/threonine-protein kinase</keyword>
<dbReference type="PROSITE" id="PS51178">
    <property type="entry name" value="PASTA"/>
    <property type="match status" value="3"/>
</dbReference>
<dbReference type="Pfam" id="PF00069">
    <property type="entry name" value="Pkinase"/>
    <property type="match status" value="1"/>
</dbReference>
<dbReference type="InterPro" id="IPR017441">
    <property type="entry name" value="Protein_kinase_ATP_BS"/>
</dbReference>
<keyword evidence="19" id="KW-1185">Reference proteome</keyword>
<feature type="compositionally biased region" description="Pro residues" evidence="14">
    <location>
        <begin position="671"/>
        <end position="690"/>
    </location>
</feature>
<evidence type="ECO:0000256" key="15">
    <source>
        <dbReference type="SAM" id="Phobius"/>
    </source>
</evidence>
<comment type="catalytic activity">
    <reaction evidence="9">
        <text>L-threonyl-[protein] + ATP = O-phospho-L-threonyl-[protein] + ADP + H(+)</text>
        <dbReference type="Rhea" id="RHEA:46608"/>
        <dbReference type="Rhea" id="RHEA-COMP:11060"/>
        <dbReference type="Rhea" id="RHEA-COMP:11605"/>
        <dbReference type="ChEBI" id="CHEBI:15378"/>
        <dbReference type="ChEBI" id="CHEBI:30013"/>
        <dbReference type="ChEBI" id="CHEBI:30616"/>
        <dbReference type="ChEBI" id="CHEBI:61977"/>
        <dbReference type="ChEBI" id="CHEBI:456216"/>
        <dbReference type="EC" id="2.7.11.1"/>
    </reaction>
</comment>
<evidence type="ECO:0000313" key="19">
    <source>
        <dbReference type="Proteomes" id="UP000317036"/>
    </source>
</evidence>
<dbReference type="InterPro" id="IPR000719">
    <property type="entry name" value="Prot_kinase_dom"/>
</dbReference>
<protein>
    <recommendedName>
        <fullName evidence="12">Serine/threonine-protein kinase PrkC</fullName>
        <ecNumber evidence="1">2.7.11.1</ecNumber>
    </recommendedName>
</protein>
<dbReference type="PANTHER" id="PTHR43289:SF34">
    <property type="entry name" value="SERINE_THREONINE-PROTEIN KINASE YBDM-RELATED"/>
    <property type="match status" value="1"/>
</dbReference>
<dbReference type="NCBIfam" id="NF033483">
    <property type="entry name" value="PknB_PASTA_kin"/>
    <property type="match status" value="1"/>
</dbReference>
<evidence type="ECO:0000256" key="12">
    <source>
        <dbReference type="ARBA" id="ARBA00070041"/>
    </source>
</evidence>
<dbReference type="PROSITE" id="PS00108">
    <property type="entry name" value="PROTEIN_KINASE_ST"/>
    <property type="match status" value="1"/>
</dbReference>
<feature type="compositionally biased region" description="Low complexity" evidence="14">
    <location>
        <begin position="653"/>
        <end position="670"/>
    </location>
</feature>
<evidence type="ECO:0000313" key="18">
    <source>
        <dbReference type="EMBL" id="TVY08748.1"/>
    </source>
</evidence>